<comment type="similarity">
    <text evidence="2">Belongs to the SusD family.</text>
</comment>
<organism evidence="8 9">
    <name type="scientific">Pedobacter hiemivivus</name>
    <dbReference type="NCBI Taxonomy" id="2530454"/>
    <lineage>
        <taxon>Bacteria</taxon>
        <taxon>Pseudomonadati</taxon>
        <taxon>Bacteroidota</taxon>
        <taxon>Sphingobacteriia</taxon>
        <taxon>Sphingobacteriales</taxon>
        <taxon>Sphingobacteriaceae</taxon>
        <taxon>Pedobacter</taxon>
    </lineage>
</organism>
<dbReference type="Gene3D" id="1.25.40.900">
    <property type="match status" value="1"/>
</dbReference>
<evidence type="ECO:0000256" key="3">
    <source>
        <dbReference type="ARBA" id="ARBA00022729"/>
    </source>
</evidence>
<evidence type="ECO:0000313" key="9">
    <source>
        <dbReference type="Proteomes" id="UP000309594"/>
    </source>
</evidence>
<dbReference type="Proteomes" id="UP000309594">
    <property type="component" value="Unassembled WGS sequence"/>
</dbReference>
<dbReference type="InterPro" id="IPR011990">
    <property type="entry name" value="TPR-like_helical_dom_sf"/>
</dbReference>
<dbReference type="Gene3D" id="1.25.40.390">
    <property type="match status" value="1"/>
</dbReference>
<evidence type="ECO:0000313" key="8">
    <source>
        <dbReference type="EMBL" id="TKC56884.1"/>
    </source>
</evidence>
<dbReference type="SUPFAM" id="SSF48452">
    <property type="entry name" value="TPR-like"/>
    <property type="match status" value="1"/>
</dbReference>
<gene>
    <name evidence="8" type="ORF">FBD94_22045</name>
</gene>
<keyword evidence="3" id="KW-0732">Signal</keyword>
<comment type="subcellular location">
    <subcellularLocation>
        <location evidence="1">Cell outer membrane</location>
    </subcellularLocation>
</comment>
<reference evidence="8 9" key="1">
    <citation type="submission" date="2019-04" db="EMBL/GenBank/DDBJ databases">
        <title>Pedobacter sp. RP-1-16 sp. nov., isolated from Arctic soil.</title>
        <authorList>
            <person name="Dahal R.H."/>
            <person name="Kim D.-U."/>
        </authorList>
    </citation>
    <scope>NUCLEOTIDE SEQUENCE [LARGE SCALE GENOMIC DNA]</scope>
    <source>
        <strain evidence="8 9">RP-1-16</strain>
    </source>
</reference>
<dbReference type="EMBL" id="SWDX01000011">
    <property type="protein sequence ID" value="TKC56884.1"/>
    <property type="molecule type" value="Genomic_DNA"/>
</dbReference>
<comment type="caution">
    <text evidence="8">The sequence shown here is derived from an EMBL/GenBank/DDBJ whole genome shotgun (WGS) entry which is preliminary data.</text>
</comment>
<evidence type="ECO:0000256" key="2">
    <source>
        <dbReference type="ARBA" id="ARBA00006275"/>
    </source>
</evidence>
<name>A0A4U1G189_9SPHI</name>
<proteinExistence type="inferred from homology"/>
<accession>A0A4U1G189</accession>
<evidence type="ECO:0000259" key="6">
    <source>
        <dbReference type="Pfam" id="PF07980"/>
    </source>
</evidence>
<dbReference type="GO" id="GO:0009279">
    <property type="term" value="C:cell outer membrane"/>
    <property type="evidence" value="ECO:0007669"/>
    <property type="project" value="UniProtKB-SubCell"/>
</dbReference>
<protein>
    <submittedName>
        <fullName evidence="8">RagB/SusD family nutrient uptake outer membrane protein</fullName>
    </submittedName>
</protein>
<dbReference type="InterPro" id="IPR012944">
    <property type="entry name" value="SusD_RagB_dom"/>
</dbReference>
<dbReference type="Gene3D" id="2.20.20.130">
    <property type="match status" value="1"/>
</dbReference>
<dbReference type="Pfam" id="PF14322">
    <property type="entry name" value="SusD-like_3"/>
    <property type="match status" value="1"/>
</dbReference>
<evidence type="ECO:0000256" key="5">
    <source>
        <dbReference type="ARBA" id="ARBA00023237"/>
    </source>
</evidence>
<evidence type="ECO:0000256" key="1">
    <source>
        <dbReference type="ARBA" id="ARBA00004442"/>
    </source>
</evidence>
<evidence type="ECO:0000256" key="4">
    <source>
        <dbReference type="ARBA" id="ARBA00023136"/>
    </source>
</evidence>
<dbReference type="InterPro" id="IPR033985">
    <property type="entry name" value="SusD-like_N"/>
</dbReference>
<feature type="domain" description="RagB/SusD" evidence="6">
    <location>
        <begin position="331"/>
        <end position="401"/>
    </location>
</feature>
<feature type="domain" description="SusD-like N-terminal" evidence="7">
    <location>
        <begin position="22"/>
        <end position="226"/>
    </location>
</feature>
<dbReference type="AlphaFoldDB" id="A0A4U1G189"/>
<dbReference type="RefSeq" id="WP_136881808.1">
    <property type="nucleotide sequence ID" value="NZ_SWDX01000011.1"/>
</dbReference>
<evidence type="ECO:0000259" key="7">
    <source>
        <dbReference type="Pfam" id="PF14322"/>
    </source>
</evidence>
<dbReference type="Pfam" id="PF07980">
    <property type="entry name" value="SusD_RagB"/>
    <property type="match status" value="1"/>
</dbReference>
<keyword evidence="4" id="KW-0472">Membrane</keyword>
<keyword evidence="5" id="KW-0998">Cell outer membrane</keyword>
<sequence length="447" mass="51028">MKRANLYILLLAGASLFPSCKKFLDEKPDKQLLIPTTPEEYQTLMDANFEMNLATAMSGIMSSDDYYQTTADFNGLSLFNRNLYTWADNSMSEEQGGNDWSTSYSQIYNANIVIEGIEGIARTASNKDKWDNVKGTALFFRGRVFLEAALIWAKAYEPATAETDPGVPLTRTTNFNIKTTRPNVKETYDQILKDLKASLPLLPRLAAHVMRPSKAAAYAYLSRTYLAMRDYPTAGKYADSALQINNKLVDYATLDSFYPWPMEGYNSPEMIMFFQTDVSLTFRIAKEFFDAYSDDDYRKDLFFEELRNGTVGFRGSYTGDYSYFTGVATDELYLTRAECYARVDNATAAMKDLNTLLKKRIYGFTDLTVADSKAALKMILEERRKELILRGTRWMDLKRLNKEPEFRITLKRDVAGKVYELLPDHPKYALPIPNRIVELAGIPQNIR</sequence>